<evidence type="ECO:0000256" key="2">
    <source>
        <dbReference type="ARBA" id="ARBA00023315"/>
    </source>
</evidence>
<dbReference type="EMBL" id="CP029822">
    <property type="protein sequence ID" value="AZS50219.1"/>
    <property type="molecule type" value="Genomic_DNA"/>
</dbReference>
<dbReference type="InterPro" id="IPR036388">
    <property type="entry name" value="WH-like_DNA-bd_sf"/>
</dbReference>
<reference evidence="6" key="1">
    <citation type="submission" date="2018-06" db="EMBL/GenBank/DDBJ databases">
        <title>Complete genome of Pseudomonas insecticola strain QZS01.</title>
        <authorList>
            <person name="Wang J."/>
            <person name="Su Q."/>
        </authorList>
    </citation>
    <scope>NUCLEOTIDE SEQUENCE [LARGE SCALE GENOMIC DNA]</scope>
    <source>
        <strain evidence="6">QZS01</strain>
    </source>
</reference>
<accession>A0A3Q9JIE1</accession>
<dbReference type="RefSeq" id="WP_127162413.1">
    <property type="nucleotide sequence ID" value="NZ_CP029822.1"/>
</dbReference>
<keyword evidence="2" id="KW-0012">Acyltransferase</keyword>
<dbReference type="Gene3D" id="3.40.630.30">
    <property type="match status" value="1"/>
</dbReference>
<dbReference type="AlphaFoldDB" id="A0A3Q9JIE1"/>
<name>A0A3Q9JIE1_9GAMM</name>
<evidence type="ECO:0000313" key="5">
    <source>
        <dbReference type="EMBL" id="AZS50219.1"/>
    </source>
</evidence>
<keyword evidence="1 5" id="KW-0808">Transferase</keyword>
<dbReference type="Pfam" id="PF00583">
    <property type="entry name" value="Acetyltransf_1"/>
    <property type="match status" value="1"/>
</dbReference>
<feature type="domain" description="N-acetyltransferase" evidence="4">
    <location>
        <begin position="176"/>
        <end position="317"/>
    </location>
</feature>
<evidence type="ECO:0000259" key="4">
    <source>
        <dbReference type="PROSITE" id="PS51186"/>
    </source>
</evidence>
<dbReference type="InterPro" id="IPR050832">
    <property type="entry name" value="Bact_Acetyltransf"/>
</dbReference>
<keyword evidence="6" id="KW-1185">Reference proteome</keyword>
<dbReference type="Gene3D" id="1.10.10.10">
    <property type="entry name" value="Winged helix-like DNA-binding domain superfamily/Winged helix DNA-binding domain"/>
    <property type="match status" value="1"/>
</dbReference>
<proteinExistence type="predicted"/>
<dbReference type="SMART" id="SM00347">
    <property type="entry name" value="HTH_MARR"/>
    <property type="match status" value="1"/>
</dbReference>
<evidence type="ECO:0000259" key="3">
    <source>
        <dbReference type="PROSITE" id="PS50995"/>
    </source>
</evidence>
<evidence type="ECO:0000313" key="6">
    <source>
        <dbReference type="Proteomes" id="UP000273143"/>
    </source>
</evidence>
<dbReference type="SUPFAM" id="SSF55729">
    <property type="entry name" value="Acyl-CoA N-acyltransferases (Nat)"/>
    <property type="match status" value="1"/>
</dbReference>
<protein>
    <submittedName>
        <fullName evidence="5">GNAT family N-acetyltransferase</fullName>
    </submittedName>
</protein>
<dbReference type="Proteomes" id="UP000273143">
    <property type="component" value="Chromosome"/>
</dbReference>
<organism evidence="5 6">
    <name type="scientific">Entomomonas moraniae</name>
    <dbReference type="NCBI Taxonomy" id="2213226"/>
    <lineage>
        <taxon>Bacteria</taxon>
        <taxon>Pseudomonadati</taxon>
        <taxon>Pseudomonadota</taxon>
        <taxon>Gammaproteobacteria</taxon>
        <taxon>Pseudomonadales</taxon>
        <taxon>Pseudomonadaceae</taxon>
        <taxon>Entomomonas</taxon>
    </lineage>
</organism>
<dbReference type="GO" id="GO:0016747">
    <property type="term" value="F:acyltransferase activity, transferring groups other than amino-acyl groups"/>
    <property type="evidence" value="ECO:0007669"/>
    <property type="project" value="InterPro"/>
</dbReference>
<dbReference type="PROSITE" id="PS50995">
    <property type="entry name" value="HTH_MARR_2"/>
    <property type="match status" value="1"/>
</dbReference>
<dbReference type="CDD" id="cd04301">
    <property type="entry name" value="NAT_SF"/>
    <property type="match status" value="1"/>
</dbReference>
<dbReference type="InterPro" id="IPR000182">
    <property type="entry name" value="GNAT_dom"/>
</dbReference>
<dbReference type="SUPFAM" id="SSF46785">
    <property type="entry name" value="Winged helix' DNA-binding domain"/>
    <property type="match status" value="1"/>
</dbReference>
<dbReference type="Pfam" id="PF12802">
    <property type="entry name" value="MarR_2"/>
    <property type="match status" value="1"/>
</dbReference>
<dbReference type="InterPro" id="IPR036390">
    <property type="entry name" value="WH_DNA-bd_sf"/>
</dbReference>
<gene>
    <name evidence="5" type="ORF">DM558_05265</name>
</gene>
<evidence type="ECO:0000256" key="1">
    <source>
        <dbReference type="ARBA" id="ARBA00022679"/>
    </source>
</evidence>
<feature type="domain" description="HTH marR-type" evidence="3">
    <location>
        <begin position="9"/>
        <end position="158"/>
    </location>
</feature>
<dbReference type="InterPro" id="IPR016181">
    <property type="entry name" value="Acyl_CoA_acyltransferase"/>
</dbReference>
<dbReference type="KEGG" id="emo:DM558_05265"/>
<sequence>MEFFNKTGKMAIGSRLRMLTDKITEDAAAIYKLYDVELKTKWFPVFFVLSNNERLTVTTIAKEIGHSHPSVSKIIREMSACGIINECKDEADGRLNLIQLSPKGQEIAKKLVDQLSDVGAAIDSISKQTTHDLWKAIEEWEYLLNQKSLLKYVEEERKKRESTYVEVVPYTSDYQDTFRALNEEWISRYFEMEDADHKALDNPQASIIDNGGCIFVALYKNIPVGVCALLKMDDDYYDYEFAKMAVSPKAQGKNIGFLLGQVALKKALELGASRLYLESNTVLKPAINLYQKLGFKKVIGHATPYKRCNIQMELILNKEVAKE</sequence>
<dbReference type="PANTHER" id="PTHR43877:SF2">
    <property type="entry name" value="AMINOALKYLPHOSPHONATE N-ACETYLTRANSFERASE-RELATED"/>
    <property type="match status" value="1"/>
</dbReference>
<dbReference type="GO" id="GO:0003700">
    <property type="term" value="F:DNA-binding transcription factor activity"/>
    <property type="evidence" value="ECO:0007669"/>
    <property type="project" value="InterPro"/>
</dbReference>
<dbReference type="InterPro" id="IPR000835">
    <property type="entry name" value="HTH_MarR-typ"/>
</dbReference>
<dbReference type="PROSITE" id="PS51186">
    <property type="entry name" value="GNAT"/>
    <property type="match status" value="1"/>
</dbReference>
<dbReference type="PANTHER" id="PTHR43877">
    <property type="entry name" value="AMINOALKYLPHOSPHONATE N-ACETYLTRANSFERASE-RELATED-RELATED"/>
    <property type="match status" value="1"/>
</dbReference>